<feature type="region of interest" description="Disordered" evidence="1">
    <location>
        <begin position="1"/>
        <end position="39"/>
    </location>
</feature>
<sequence length="39" mass="4342">MRENFVRAANPVKRRRRRETHKVSGEEASGIKAGAASAF</sequence>
<reference evidence="2 3" key="1">
    <citation type="submission" date="2009-07" db="EMBL/GenBank/DDBJ databases">
        <authorList>
            <person name="Madupu R."/>
            <person name="Sebastian Y."/>
            <person name="Durkin A.S."/>
            <person name="Torralba M."/>
            <person name="Methe B."/>
            <person name="Sutton G.G."/>
            <person name="Strausberg R.L."/>
            <person name="Nelson K.E."/>
        </authorList>
    </citation>
    <scope>NUCLEOTIDE SEQUENCE [LARGE SCALE GENOMIC DNA]</scope>
    <source>
        <strain evidence="2 3">ATCC 35580</strain>
    </source>
</reference>
<dbReference type="AlphaFoldDB" id="C8PQ98"/>
<gene>
    <name evidence="2" type="ORF">TREVI0001_2530</name>
</gene>
<accession>C8PQ98</accession>
<comment type="caution">
    <text evidence="2">The sequence shown here is derived from an EMBL/GenBank/DDBJ whole genome shotgun (WGS) entry which is preliminary data.</text>
</comment>
<dbReference type="STRING" id="596324.TREVI0001_2530"/>
<proteinExistence type="predicted"/>
<evidence type="ECO:0000313" key="2">
    <source>
        <dbReference type="EMBL" id="EEV20414.1"/>
    </source>
</evidence>
<evidence type="ECO:0000256" key="1">
    <source>
        <dbReference type="SAM" id="MobiDB-lite"/>
    </source>
</evidence>
<dbReference type="EMBL" id="ACYH01000035">
    <property type="protein sequence ID" value="EEV20414.1"/>
    <property type="molecule type" value="Genomic_DNA"/>
</dbReference>
<organism evidence="2 3">
    <name type="scientific">Treponema vincentii ATCC 35580</name>
    <dbReference type="NCBI Taxonomy" id="596324"/>
    <lineage>
        <taxon>Bacteria</taxon>
        <taxon>Pseudomonadati</taxon>
        <taxon>Spirochaetota</taxon>
        <taxon>Spirochaetia</taxon>
        <taxon>Spirochaetales</taxon>
        <taxon>Treponemataceae</taxon>
        <taxon>Treponema</taxon>
    </lineage>
</organism>
<protein>
    <submittedName>
        <fullName evidence="2">Uncharacterized protein</fullName>
    </submittedName>
</protein>
<dbReference type="Proteomes" id="UP000004509">
    <property type="component" value="Unassembled WGS sequence"/>
</dbReference>
<evidence type="ECO:0000313" key="3">
    <source>
        <dbReference type="Proteomes" id="UP000004509"/>
    </source>
</evidence>
<name>C8PQ98_9SPIR</name>